<dbReference type="AlphaFoldDB" id="A0A2K8NRZ5"/>
<proteinExistence type="inferred from homology"/>
<dbReference type="PROSITE" id="PS00113">
    <property type="entry name" value="ADENYLATE_KINASE"/>
    <property type="match status" value="1"/>
</dbReference>
<dbReference type="Gene3D" id="3.40.50.300">
    <property type="entry name" value="P-loop containing nucleotide triphosphate hydrolases"/>
    <property type="match status" value="1"/>
</dbReference>
<feature type="region of interest" description="NMP" evidence="6">
    <location>
        <begin position="30"/>
        <end position="59"/>
    </location>
</feature>
<dbReference type="InterPro" id="IPR006259">
    <property type="entry name" value="Adenyl_kin_sub"/>
</dbReference>
<dbReference type="InterPro" id="IPR000850">
    <property type="entry name" value="Adenylat/UMP-CMP_kin"/>
</dbReference>
<dbReference type="FunFam" id="3.40.50.300:FF:000106">
    <property type="entry name" value="Adenylate kinase mitochondrial"/>
    <property type="match status" value="1"/>
</dbReference>
<dbReference type="OrthoDB" id="9805030at2"/>
<feature type="binding site" evidence="6">
    <location>
        <position position="90"/>
    </location>
    <ligand>
        <name>AMP</name>
        <dbReference type="ChEBI" id="CHEBI:456215"/>
    </ligand>
</feature>
<evidence type="ECO:0000256" key="6">
    <source>
        <dbReference type="HAMAP-Rule" id="MF_00235"/>
    </source>
</evidence>
<dbReference type="GO" id="GO:0004017">
    <property type="term" value="F:AMP kinase activity"/>
    <property type="evidence" value="ECO:0007669"/>
    <property type="project" value="UniProtKB-UniRule"/>
</dbReference>
<feature type="binding site" evidence="6">
    <location>
        <position position="169"/>
    </location>
    <ligand>
        <name>AMP</name>
        <dbReference type="ChEBI" id="CHEBI:456215"/>
    </ligand>
</feature>
<dbReference type="InterPro" id="IPR036193">
    <property type="entry name" value="ADK_active_lid_dom_sf"/>
</dbReference>
<evidence type="ECO:0000256" key="3">
    <source>
        <dbReference type="ARBA" id="ARBA00022741"/>
    </source>
</evidence>
<dbReference type="GO" id="GO:0005737">
    <property type="term" value="C:cytoplasm"/>
    <property type="evidence" value="ECO:0007669"/>
    <property type="project" value="UniProtKB-SubCell"/>
</dbReference>
<feature type="binding site" evidence="6">
    <location>
        <position position="151"/>
    </location>
    <ligand>
        <name>Zn(2+)</name>
        <dbReference type="ChEBI" id="CHEBI:29105"/>
        <note>structural</note>
    </ligand>
</feature>
<keyword evidence="1 6" id="KW-0808">Transferase</keyword>
<feature type="binding site" evidence="6">
    <location>
        <begin position="83"/>
        <end position="86"/>
    </location>
    <ligand>
        <name>AMP</name>
        <dbReference type="ChEBI" id="CHEBI:456215"/>
    </ligand>
</feature>
<feature type="binding site" evidence="6">
    <location>
        <position position="131"/>
    </location>
    <ligand>
        <name>Zn(2+)</name>
        <dbReference type="ChEBI" id="CHEBI:29105"/>
        <note>structural</note>
    </ligand>
</feature>
<evidence type="ECO:0000256" key="5">
    <source>
        <dbReference type="ARBA" id="ARBA00022840"/>
    </source>
</evidence>
<accession>A0A2K8NRZ5</accession>
<comment type="function">
    <text evidence="6">Catalyzes the reversible transfer of the terminal phosphate group between ATP and AMP. Plays an important role in cellular energy homeostasis and in adenine nucleotide metabolism.</text>
</comment>
<dbReference type="NCBIfam" id="TIGR01351">
    <property type="entry name" value="adk"/>
    <property type="match status" value="1"/>
</dbReference>
<dbReference type="Pfam" id="PF05191">
    <property type="entry name" value="ADK_lid"/>
    <property type="match status" value="1"/>
</dbReference>
<keyword evidence="6" id="KW-0963">Cytoplasm</keyword>
<feature type="binding site" evidence="6">
    <location>
        <position position="125"/>
    </location>
    <ligand>
        <name>ATP</name>
        <dbReference type="ChEBI" id="CHEBI:30616"/>
    </ligand>
</feature>
<evidence type="ECO:0000313" key="10">
    <source>
        <dbReference type="Proteomes" id="UP000232222"/>
    </source>
</evidence>
<comment type="pathway">
    <text evidence="6">Purine metabolism; AMP biosynthesis via salvage pathway; AMP from ADP: step 1/1.</text>
</comment>
<dbReference type="SUPFAM" id="SSF52540">
    <property type="entry name" value="P-loop containing nucleoside triphosphate hydrolases"/>
    <property type="match status" value="1"/>
</dbReference>
<evidence type="ECO:0000256" key="8">
    <source>
        <dbReference type="RuleBase" id="RU003331"/>
    </source>
</evidence>
<dbReference type="InterPro" id="IPR033690">
    <property type="entry name" value="Adenylat_kinase_CS"/>
</dbReference>
<dbReference type="CDD" id="cd01428">
    <property type="entry name" value="ADK"/>
    <property type="match status" value="1"/>
</dbReference>
<dbReference type="PANTHER" id="PTHR23359">
    <property type="entry name" value="NUCLEOTIDE KINASE"/>
    <property type="match status" value="1"/>
</dbReference>
<gene>
    <name evidence="6 9" type="primary">adk</name>
    <name evidence="9" type="ORF">EFREU_v1c05580</name>
</gene>
<dbReference type="InterPro" id="IPR027417">
    <property type="entry name" value="P-loop_NTPase"/>
</dbReference>
<dbReference type="NCBIfam" id="NF011100">
    <property type="entry name" value="PRK14527.1"/>
    <property type="match status" value="1"/>
</dbReference>
<dbReference type="InterPro" id="IPR007862">
    <property type="entry name" value="Adenylate_kinase_lid-dom"/>
</dbReference>
<dbReference type="UniPathway" id="UPA00588">
    <property type="reaction ID" value="UER00649"/>
</dbReference>
<keyword evidence="2 6" id="KW-0545">Nucleotide biosynthesis</keyword>
<organism evidence="9 10">
    <name type="scientific">Entomoplasma freundtii</name>
    <dbReference type="NCBI Taxonomy" id="74700"/>
    <lineage>
        <taxon>Bacteria</taxon>
        <taxon>Bacillati</taxon>
        <taxon>Mycoplasmatota</taxon>
        <taxon>Mollicutes</taxon>
        <taxon>Entomoplasmatales</taxon>
        <taxon>Entomoplasmataceae</taxon>
        <taxon>Entomoplasma</taxon>
    </lineage>
</organism>
<feature type="binding site" evidence="6">
    <location>
        <position position="128"/>
    </location>
    <ligand>
        <name>Zn(2+)</name>
        <dbReference type="ChEBI" id="CHEBI:29105"/>
        <note>structural</note>
    </ligand>
</feature>
<feature type="binding site" evidence="6">
    <location>
        <begin position="57"/>
        <end position="59"/>
    </location>
    <ligand>
        <name>AMP</name>
        <dbReference type="ChEBI" id="CHEBI:456215"/>
    </ligand>
</feature>
<comment type="domain">
    <text evidence="6">Consists of three domains, a large central CORE domain and two small peripheral domains, NMPbind and LID, which undergo movements during catalysis. The LID domain closes over the site of phosphoryl transfer upon ATP binding. Assembling and dissambling the active center during each catalytic cycle provides an effective means to prevent ATP hydrolysis. Some bacteria have evolved a zinc-coordinating structure that stabilizes the LID domain.</text>
</comment>
<feature type="binding site" evidence="6">
    <location>
        <position position="197"/>
    </location>
    <ligand>
        <name>ATP</name>
        <dbReference type="ChEBI" id="CHEBI:30616"/>
    </ligand>
</feature>
<evidence type="ECO:0000256" key="2">
    <source>
        <dbReference type="ARBA" id="ARBA00022727"/>
    </source>
</evidence>
<keyword evidence="5 6" id="KW-0067">ATP-binding</keyword>
<keyword evidence="6" id="KW-0862">Zinc</keyword>
<dbReference type="GO" id="GO:0008270">
    <property type="term" value="F:zinc ion binding"/>
    <property type="evidence" value="ECO:0007669"/>
    <property type="project" value="UniProtKB-UniRule"/>
</dbReference>
<name>A0A2K8NRZ5_9MOLU</name>
<dbReference type="HAMAP" id="MF_00235">
    <property type="entry name" value="Adenylate_kinase_Adk"/>
    <property type="match status" value="1"/>
</dbReference>
<feature type="region of interest" description="LID" evidence="6">
    <location>
        <begin position="124"/>
        <end position="161"/>
    </location>
</feature>
<dbReference type="RefSeq" id="WP_100609627.1">
    <property type="nucleotide sequence ID" value="NZ_CP024962.1"/>
</dbReference>
<dbReference type="Proteomes" id="UP000232222">
    <property type="component" value="Chromosome"/>
</dbReference>
<sequence length="218" mass="24622">MNIILLGAPGSGKGTQAELLVNRNKMIQFSTGDIFRKNIADDTTLGQEAKRYMNDGKLVPDEIVNQMVECALAKIHDNLIFDGYPRTIDQAEALTKILANYNAKVDKVVYLEVPESVLIERISGRWICPKCKRSYNLQNRPPKVAGICDFDGTKLIRRPDDEPSKVKTRLEAYNKETAPLIDYYKAKEITIHVSAHDSNPENIYQEIVKELKLNNGDN</sequence>
<dbReference type="PRINTS" id="PR00094">
    <property type="entry name" value="ADENYLTKNASE"/>
</dbReference>
<evidence type="ECO:0000313" key="9">
    <source>
        <dbReference type="EMBL" id="ATZ16579.1"/>
    </source>
</evidence>
<dbReference type="EMBL" id="CP024962">
    <property type="protein sequence ID" value="ATZ16579.1"/>
    <property type="molecule type" value="Genomic_DNA"/>
</dbReference>
<dbReference type="GO" id="GO:0005524">
    <property type="term" value="F:ATP binding"/>
    <property type="evidence" value="ECO:0007669"/>
    <property type="project" value="UniProtKB-UniRule"/>
</dbReference>
<dbReference type="Pfam" id="PF00406">
    <property type="entry name" value="ADK"/>
    <property type="match status" value="1"/>
</dbReference>
<dbReference type="SUPFAM" id="SSF57774">
    <property type="entry name" value="Microbial and mitochondrial ADK, insert 'zinc finger' domain"/>
    <property type="match status" value="1"/>
</dbReference>
<feature type="binding site" evidence="6">
    <location>
        <position position="148"/>
    </location>
    <ligand>
        <name>Zn(2+)</name>
        <dbReference type="ChEBI" id="CHEBI:29105"/>
        <note>structural</note>
    </ligand>
</feature>
<evidence type="ECO:0000256" key="1">
    <source>
        <dbReference type="ARBA" id="ARBA00022679"/>
    </source>
</evidence>
<keyword evidence="6" id="KW-0479">Metal-binding</keyword>
<evidence type="ECO:0000256" key="7">
    <source>
        <dbReference type="RuleBase" id="RU003330"/>
    </source>
</evidence>
<feature type="binding site" evidence="6">
    <location>
        <position position="158"/>
    </location>
    <ligand>
        <name>AMP</name>
        <dbReference type="ChEBI" id="CHEBI:456215"/>
    </ligand>
</feature>
<keyword evidence="3 6" id="KW-0547">Nucleotide-binding</keyword>
<dbReference type="EC" id="2.7.4.3" evidence="6 8"/>
<keyword evidence="10" id="KW-1185">Reference proteome</keyword>
<reference evidence="9 10" key="1">
    <citation type="submission" date="2017-11" db="EMBL/GenBank/DDBJ databases">
        <title>Genome sequence of Entomoplasma freundtii BARC 318 (ATCC 51999).</title>
        <authorList>
            <person name="Lo W.-S."/>
            <person name="Gasparich G.E."/>
            <person name="Kuo C.-H."/>
        </authorList>
    </citation>
    <scope>NUCLEOTIDE SEQUENCE [LARGE SCALE GENOMIC DNA]</scope>
    <source>
        <strain evidence="9 10">BARC 318</strain>
    </source>
</reference>
<feature type="binding site" evidence="6">
    <location>
        <begin position="134"/>
        <end position="135"/>
    </location>
    <ligand>
        <name>ATP</name>
        <dbReference type="ChEBI" id="CHEBI:30616"/>
    </ligand>
</feature>
<dbReference type="NCBIfam" id="NF001381">
    <property type="entry name" value="PRK00279.1-3"/>
    <property type="match status" value="1"/>
</dbReference>
<keyword evidence="4 6" id="KW-0418">Kinase</keyword>
<dbReference type="GO" id="GO:0044209">
    <property type="term" value="P:AMP salvage"/>
    <property type="evidence" value="ECO:0007669"/>
    <property type="project" value="UniProtKB-UniRule"/>
</dbReference>
<dbReference type="KEGG" id="efr:EFREU_v1c05580"/>
<comment type="subunit">
    <text evidence="6 8">Monomer.</text>
</comment>
<evidence type="ECO:0000256" key="4">
    <source>
        <dbReference type="ARBA" id="ARBA00022777"/>
    </source>
</evidence>
<feature type="binding site" evidence="6">
    <location>
        <begin position="10"/>
        <end position="15"/>
    </location>
    <ligand>
        <name>ATP</name>
        <dbReference type="ChEBI" id="CHEBI:30616"/>
    </ligand>
</feature>
<comment type="catalytic activity">
    <reaction evidence="6 8">
        <text>AMP + ATP = 2 ADP</text>
        <dbReference type="Rhea" id="RHEA:12973"/>
        <dbReference type="ChEBI" id="CHEBI:30616"/>
        <dbReference type="ChEBI" id="CHEBI:456215"/>
        <dbReference type="ChEBI" id="CHEBI:456216"/>
        <dbReference type="EC" id="2.7.4.3"/>
    </reaction>
</comment>
<comment type="subcellular location">
    <subcellularLocation>
        <location evidence="6 8">Cytoplasm</location>
    </subcellularLocation>
</comment>
<comment type="similarity">
    <text evidence="6 7">Belongs to the adenylate kinase family.</text>
</comment>
<feature type="binding site" evidence="6">
    <location>
        <position position="36"/>
    </location>
    <ligand>
        <name>AMP</name>
        <dbReference type="ChEBI" id="CHEBI:456215"/>
    </ligand>
</feature>
<protein>
    <recommendedName>
        <fullName evidence="6 8">Adenylate kinase</fullName>
        <shortName evidence="6">AK</shortName>
        <ecNumber evidence="6 8">2.7.4.3</ecNumber>
    </recommendedName>
    <alternativeName>
        <fullName evidence="6">ATP-AMP transphosphorylase</fullName>
    </alternativeName>
    <alternativeName>
        <fullName evidence="6">ATP:AMP phosphotransferase</fullName>
    </alternativeName>
    <alternativeName>
        <fullName evidence="6">Adenylate monophosphate kinase</fullName>
    </alternativeName>
</protein>
<feature type="binding site" evidence="6">
    <location>
        <position position="31"/>
    </location>
    <ligand>
        <name>AMP</name>
        <dbReference type="ChEBI" id="CHEBI:456215"/>
    </ligand>
</feature>